<evidence type="ECO:0000256" key="6">
    <source>
        <dbReference type="ARBA" id="ARBA00022659"/>
    </source>
</evidence>
<evidence type="ECO:0000256" key="2">
    <source>
        <dbReference type="ARBA" id="ARBA00004593"/>
    </source>
</evidence>
<dbReference type="CDD" id="cd00054">
    <property type="entry name" value="EGF_CA"/>
    <property type="match status" value="1"/>
</dbReference>
<keyword evidence="5 22" id="KW-0245">EGF-like domain</keyword>
<dbReference type="InterPro" id="IPR035976">
    <property type="entry name" value="Sushi/SCR/CCP_sf"/>
</dbReference>
<feature type="domain" description="C-type lectin" evidence="27">
    <location>
        <begin position="2113"/>
        <end position="2227"/>
    </location>
</feature>
<evidence type="ECO:0000256" key="10">
    <source>
        <dbReference type="ARBA" id="ARBA00022837"/>
    </source>
</evidence>
<evidence type="ECO:0000259" key="29">
    <source>
        <dbReference type="PROSITE" id="PS50923"/>
    </source>
</evidence>
<feature type="compositionally biased region" description="Low complexity" evidence="25">
    <location>
        <begin position="714"/>
        <end position="736"/>
    </location>
</feature>
<dbReference type="PANTHER" id="PTHR22804">
    <property type="entry name" value="AGGRECAN/VERSICAN PROTEOGLYCAN"/>
    <property type="match status" value="1"/>
</dbReference>
<feature type="disulfide bond" evidence="23">
    <location>
        <begin position="2262"/>
        <end position="2289"/>
    </location>
</feature>
<evidence type="ECO:0000256" key="15">
    <source>
        <dbReference type="ARBA" id="ARBA00023290"/>
    </source>
</evidence>
<dbReference type="CDD" id="cd03517">
    <property type="entry name" value="Link_domain_CSPGs_modules_1_3"/>
    <property type="match status" value="1"/>
</dbReference>
<dbReference type="CDD" id="cd03520">
    <property type="entry name" value="Link_domain_CSPGs_modules_2_4"/>
    <property type="match status" value="1"/>
</dbReference>
<dbReference type="PROSITE" id="PS50923">
    <property type="entry name" value="SUSHI"/>
    <property type="match status" value="1"/>
</dbReference>
<dbReference type="PANTHER" id="PTHR22804:SF6">
    <property type="entry name" value="VERSICAN CORE PROTEIN"/>
    <property type="match status" value="1"/>
</dbReference>
<dbReference type="GO" id="GO:0001501">
    <property type="term" value="P:skeletal system development"/>
    <property type="evidence" value="ECO:0007669"/>
    <property type="project" value="TreeGrafter"/>
</dbReference>
<evidence type="ECO:0000256" key="14">
    <source>
        <dbReference type="ARBA" id="ARBA00023273"/>
    </source>
</evidence>
<dbReference type="InterPro" id="IPR018097">
    <property type="entry name" value="EGF_Ca-bd_CS"/>
</dbReference>
<evidence type="ECO:0000256" key="12">
    <source>
        <dbReference type="ARBA" id="ARBA00023157"/>
    </source>
</evidence>
<feature type="compositionally biased region" description="Polar residues" evidence="25">
    <location>
        <begin position="676"/>
        <end position="702"/>
    </location>
</feature>
<evidence type="ECO:0000256" key="24">
    <source>
        <dbReference type="PROSITE-ProRule" id="PRU00323"/>
    </source>
</evidence>
<dbReference type="SUPFAM" id="SSF48726">
    <property type="entry name" value="Immunoglobulin"/>
    <property type="match status" value="1"/>
</dbReference>
<dbReference type="SUPFAM" id="SSF57196">
    <property type="entry name" value="EGF/Laminin"/>
    <property type="match status" value="1"/>
</dbReference>
<feature type="domain" description="EGF-like" evidence="26">
    <location>
        <begin position="2064"/>
        <end position="2100"/>
    </location>
</feature>
<keyword evidence="14" id="KW-0966">Cell projection</keyword>
<organism evidence="31 32">
    <name type="scientific">Esox lucius</name>
    <name type="common">Northern pike</name>
    <dbReference type="NCBI Taxonomy" id="8010"/>
    <lineage>
        <taxon>Eukaryota</taxon>
        <taxon>Metazoa</taxon>
        <taxon>Chordata</taxon>
        <taxon>Craniata</taxon>
        <taxon>Vertebrata</taxon>
        <taxon>Euteleostomi</taxon>
        <taxon>Actinopterygii</taxon>
        <taxon>Neopterygii</taxon>
        <taxon>Teleostei</taxon>
        <taxon>Protacanthopterygii</taxon>
        <taxon>Esociformes</taxon>
        <taxon>Esocidae</taxon>
        <taxon>Esox</taxon>
    </lineage>
</organism>
<dbReference type="GO" id="GO:0007155">
    <property type="term" value="P:cell adhesion"/>
    <property type="evidence" value="ECO:0007669"/>
    <property type="project" value="InterPro"/>
</dbReference>
<dbReference type="GO" id="GO:0005509">
    <property type="term" value="F:calcium ion binding"/>
    <property type="evidence" value="ECO:0007669"/>
    <property type="project" value="InterPro"/>
</dbReference>
<evidence type="ECO:0000256" key="1">
    <source>
        <dbReference type="ARBA" id="ARBA00004504"/>
    </source>
</evidence>
<dbReference type="GeneTree" id="ENSGT00940000156102"/>
<evidence type="ECO:0000256" key="17">
    <source>
        <dbReference type="ARBA" id="ARBA00043896"/>
    </source>
</evidence>
<evidence type="ECO:0000256" key="22">
    <source>
        <dbReference type="PROSITE-ProRule" id="PRU00076"/>
    </source>
</evidence>
<dbReference type="FunFam" id="3.10.100.10:FF:000002">
    <property type="entry name" value="Hyaluronan proteoglycan link protein 1"/>
    <property type="match status" value="1"/>
</dbReference>
<name>A0AAY5K2K1_ESOLU</name>
<keyword evidence="8" id="KW-0430">Lectin</keyword>
<dbReference type="CDD" id="cd00053">
    <property type="entry name" value="EGF"/>
    <property type="match status" value="1"/>
</dbReference>
<feature type="compositionally biased region" description="Low complexity" evidence="25">
    <location>
        <begin position="1406"/>
        <end position="1430"/>
    </location>
</feature>
<keyword evidence="7" id="KW-0732">Signal</keyword>
<keyword evidence="15" id="KW-0373">Hyaluronic acid</keyword>
<evidence type="ECO:0000256" key="23">
    <source>
        <dbReference type="PROSITE-ProRule" id="PRU00302"/>
    </source>
</evidence>
<feature type="region of interest" description="Disordered" evidence="25">
    <location>
        <begin position="417"/>
        <end position="472"/>
    </location>
</feature>
<feature type="region of interest" description="Disordered" evidence="25">
    <location>
        <begin position="2316"/>
        <end position="2344"/>
    </location>
</feature>
<protein>
    <recommendedName>
        <fullName evidence="18">Versican core protein</fullName>
    </recommendedName>
    <alternativeName>
        <fullName evidence="19">Chondroitin sulfate proteoglycan core protein 2</fullName>
    </alternativeName>
    <alternativeName>
        <fullName evidence="20">Large fibroblast proteoglycan</fullName>
    </alternativeName>
    <alternativeName>
        <fullName evidence="21">PG-M</fullName>
    </alternativeName>
</protein>
<evidence type="ECO:0000256" key="7">
    <source>
        <dbReference type="ARBA" id="ARBA00022729"/>
    </source>
</evidence>
<evidence type="ECO:0000256" key="25">
    <source>
        <dbReference type="SAM" id="MobiDB-lite"/>
    </source>
</evidence>
<evidence type="ECO:0000256" key="13">
    <source>
        <dbReference type="ARBA" id="ARBA00023180"/>
    </source>
</evidence>
<evidence type="ECO:0000256" key="3">
    <source>
        <dbReference type="ARBA" id="ARBA00022525"/>
    </source>
</evidence>
<dbReference type="InterPro" id="IPR000152">
    <property type="entry name" value="EGF-type_Asp/Asn_hydroxyl_site"/>
</dbReference>
<dbReference type="GO" id="GO:0002052">
    <property type="term" value="P:positive regulation of neuroblast proliferation"/>
    <property type="evidence" value="ECO:0007669"/>
    <property type="project" value="TreeGrafter"/>
</dbReference>
<dbReference type="GO" id="GO:0045202">
    <property type="term" value="C:synapse"/>
    <property type="evidence" value="ECO:0007669"/>
    <property type="project" value="TreeGrafter"/>
</dbReference>
<feature type="compositionally biased region" description="Polar residues" evidence="25">
    <location>
        <begin position="462"/>
        <end position="472"/>
    </location>
</feature>
<keyword evidence="3" id="KW-0964">Secreted</keyword>
<feature type="disulfide bond" evidence="22">
    <location>
        <begin position="2052"/>
        <end position="2061"/>
    </location>
</feature>
<dbReference type="Proteomes" id="UP000265140">
    <property type="component" value="Chromosome 13"/>
</dbReference>
<dbReference type="FunFam" id="2.10.25.10:FF:000434">
    <property type="entry name" value="Predicted protein"/>
    <property type="match status" value="1"/>
</dbReference>
<evidence type="ECO:0000256" key="16">
    <source>
        <dbReference type="ARBA" id="ARBA00023319"/>
    </source>
</evidence>
<reference evidence="31" key="2">
    <citation type="submission" date="2025-08" db="UniProtKB">
        <authorList>
            <consortium name="Ensembl"/>
        </authorList>
    </citation>
    <scope>IDENTIFICATION</scope>
</reference>
<keyword evidence="11" id="KW-0654">Proteoglycan</keyword>
<feature type="compositionally biased region" description="Low complexity" evidence="25">
    <location>
        <begin position="1024"/>
        <end position="1052"/>
    </location>
</feature>
<dbReference type="PROSITE" id="PS01241">
    <property type="entry name" value="LINK_1"/>
    <property type="match status" value="1"/>
</dbReference>
<dbReference type="InterPro" id="IPR050691">
    <property type="entry name" value="Hyaluronan_bind_Proteoglycan"/>
</dbReference>
<dbReference type="SMART" id="SM00181">
    <property type="entry name" value="EGF"/>
    <property type="match status" value="2"/>
</dbReference>
<feature type="compositionally biased region" description="Low complexity" evidence="25">
    <location>
        <begin position="1211"/>
        <end position="1242"/>
    </location>
</feature>
<dbReference type="CDD" id="cd03588">
    <property type="entry name" value="CLECT_CSPGs"/>
    <property type="match status" value="1"/>
</dbReference>
<dbReference type="InterPro" id="IPR013783">
    <property type="entry name" value="Ig-like_fold"/>
</dbReference>
<dbReference type="GO" id="GO:0010001">
    <property type="term" value="P:glial cell differentiation"/>
    <property type="evidence" value="ECO:0007669"/>
    <property type="project" value="TreeGrafter"/>
</dbReference>
<dbReference type="Pfam" id="PF07686">
    <property type="entry name" value="V-set"/>
    <property type="match status" value="1"/>
</dbReference>
<evidence type="ECO:0000256" key="4">
    <source>
        <dbReference type="ARBA" id="ARBA00022530"/>
    </source>
</evidence>
<feature type="disulfide bond" evidence="24">
    <location>
        <begin position="269"/>
        <end position="290"/>
    </location>
</feature>
<dbReference type="PROSITE" id="PS00615">
    <property type="entry name" value="C_TYPE_LECTIN_1"/>
    <property type="match status" value="1"/>
</dbReference>
<dbReference type="InterPro" id="IPR033987">
    <property type="entry name" value="CSPG_CTLD"/>
</dbReference>
<dbReference type="Gene3D" id="3.10.100.10">
    <property type="entry name" value="Mannose-Binding Protein A, subunit A"/>
    <property type="match status" value="3"/>
</dbReference>
<dbReference type="PROSITE" id="PS50041">
    <property type="entry name" value="C_TYPE_LECTIN_2"/>
    <property type="match status" value="1"/>
</dbReference>
<dbReference type="PROSITE" id="PS50026">
    <property type="entry name" value="EGF_3"/>
    <property type="match status" value="2"/>
</dbReference>
<feature type="disulfide bond" evidence="24">
    <location>
        <begin position="171"/>
        <end position="192"/>
    </location>
</feature>
<keyword evidence="10" id="KW-0106">Calcium</keyword>
<feature type="domain" description="Sushi" evidence="29">
    <location>
        <begin position="2231"/>
        <end position="2291"/>
    </location>
</feature>
<keyword evidence="13" id="KW-0325">Glycoprotein</keyword>
<dbReference type="Pfam" id="PF00193">
    <property type="entry name" value="Xlink"/>
    <property type="match status" value="2"/>
</dbReference>
<evidence type="ECO:0000256" key="19">
    <source>
        <dbReference type="ARBA" id="ARBA00044230"/>
    </source>
</evidence>
<dbReference type="InterPro" id="IPR000538">
    <property type="entry name" value="Link_dom"/>
</dbReference>
<feature type="compositionally biased region" description="Polar residues" evidence="25">
    <location>
        <begin position="907"/>
        <end position="924"/>
    </location>
</feature>
<dbReference type="SMART" id="SM00445">
    <property type="entry name" value="LINK"/>
    <property type="match status" value="2"/>
</dbReference>
<proteinExistence type="predicted"/>
<dbReference type="CDD" id="cd00033">
    <property type="entry name" value="CCP"/>
    <property type="match status" value="1"/>
</dbReference>
<feature type="compositionally biased region" description="Polar residues" evidence="25">
    <location>
        <begin position="1130"/>
        <end position="1161"/>
    </location>
</feature>
<dbReference type="InterPro" id="IPR013106">
    <property type="entry name" value="Ig_V-set"/>
</dbReference>
<reference evidence="31" key="3">
    <citation type="submission" date="2025-09" db="UniProtKB">
        <authorList>
            <consortium name="Ensembl"/>
        </authorList>
    </citation>
    <scope>IDENTIFICATION</scope>
</reference>
<dbReference type="InterPro" id="IPR016187">
    <property type="entry name" value="CTDL_fold"/>
</dbReference>
<feature type="disulfide bond" evidence="23">
    <location>
        <begin position="2233"/>
        <end position="2276"/>
    </location>
</feature>
<evidence type="ECO:0000256" key="18">
    <source>
        <dbReference type="ARBA" id="ARBA00044099"/>
    </source>
</evidence>
<dbReference type="PRINTS" id="PR01265">
    <property type="entry name" value="LINKMODULE"/>
</dbReference>
<feature type="compositionally biased region" description="Polar residues" evidence="25">
    <location>
        <begin position="1053"/>
        <end position="1079"/>
    </location>
</feature>
<dbReference type="Pfam" id="PF00084">
    <property type="entry name" value="Sushi"/>
    <property type="match status" value="1"/>
</dbReference>
<evidence type="ECO:0000256" key="8">
    <source>
        <dbReference type="ARBA" id="ARBA00022734"/>
    </source>
</evidence>
<dbReference type="SUPFAM" id="SSF56436">
    <property type="entry name" value="C-type lectin-like"/>
    <property type="match status" value="3"/>
</dbReference>
<feature type="compositionally biased region" description="Polar residues" evidence="25">
    <location>
        <begin position="1243"/>
        <end position="1267"/>
    </location>
</feature>
<dbReference type="GO" id="GO:0007417">
    <property type="term" value="P:central nervous system development"/>
    <property type="evidence" value="ECO:0007669"/>
    <property type="project" value="TreeGrafter"/>
</dbReference>
<keyword evidence="4" id="KW-0272">Extracellular matrix</keyword>
<dbReference type="GO" id="GO:0033165">
    <property type="term" value="C:interphotoreceptor matrix"/>
    <property type="evidence" value="ECO:0007669"/>
    <property type="project" value="UniProtKB-SubCell"/>
</dbReference>
<dbReference type="InterPro" id="IPR003599">
    <property type="entry name" value="Ig_sub"/>
</dbReference>
<dbReference type="FunFam" id="3.10.100.10:FF:000011">
    <property type="entry name" value="Aggrecan core protein"/>
    <property type="match status" value="1"/>
</dbReference>
<dbReference type="Ensembl" id="ENSELUT00000092532.1">
    <property type="protein sequence ID" value="ENSELUP00000083173.1"/>
    <property type="gene ID" value="ENSELUG00000017037.3"/>
</dbReference>
<dbReference type="PROSITE" id="PS01187">
    <property type="entry name" value="EGF_CA"/>
    <property type="match status" value="1"/>
</dbReference>
<feature type="region of interest" description="Disordered" evidence="25">
    <location>
        <begin position="1919"/>
        <end position="1942"/>
    </location>
</feature>
<feature type="compositionally biased region" description="Polar residues" evidence="25">
    <location>
        <begin position="1919"/>
        <end position="1930"/>
    </location>
</feature>
<dbReference type="InterPro" id="IPR001881">
    <property type="entry name" value="EGF-like_Ca-bd_dom"/>
</dbReference>
<feature type="compositionally biased region" description="Basic residues" evidence="25">
    <location>
        <begin position="2324"/>
        <end position="2344"/>
    </location>
</feature>
<sequence length="2344" mass="253013">MMRPVSGSLSGKVVLPCHFSTMPTAMPTISANGTETTTRTDYLRIKWTKINAERESTVLVAQNGVIKIGSIYRNRVSVPSHPEDVGDASLTMVKLRASDAGTYRCEVMYGIEDTQDTVDLDVDGVVFHYRASTNRYNMNYHSAVQACQTIGASIATADQLKSAYEDGFDHCDAGWIADLSVRYPITRPRPGCFGNLLTRPGVRTYGIRKPTETYDVYCYVDRLDGEVFYAPVTHKMTFEEAKIQCEKRNAVLASPGQLHAAWRKGLDRCDYGWLSDGSVRHPVAVPRMKCGGGLVGVRTMYRYQNQTGFPEPSTQLGAYCFKVTVLTSAGPLSSITVSVVPFTDQESSFDLTSEMLLKTFITSTPPEAEYLEIKSSSTVVISDPSKSTTVGTVITPSKEMHEPPFDSTIATINTVQPTAGLPSTSKPFVPSVTDIGGSVLSPTEDDQETTQPERSGEEAPGETTTKPQDQFNVATDDTGMRAIESTSITPSVDSLTEFTQSQETRSTQSKTTISSIFSTEKTGKVITTMSHEIENTSWTTTASSLYSTDAMITKVPASVIELDSSSTTGHSSVEQVSDQTGASRQVTFITSTPTDMEGSGMYITDDDKDTSQSEGSGEEAQMETTTKPLDLFNVATDETEIKETTSSSESPSLVSSPSIEPSQSTSTQSPLSGSTAETIHSTTAFLSEQEDGNMTSSPSSQHEYTEDVSSEQYTSTTDSVHTTSSSKDFVVKSSVSPEIPDGTEAPVSMIELVSSSTTGHPSVEQVSDQTGASRQVTYITSTPTDVEGSGMYITDDDKDTSQSEGSGEEAQMETTTKPLDLFTVATDETEIKETTSSSEAPSLVSSQSIEPSQSTSTQSPLSSITAETIHSTTASLSEQEGGKITASSLQHEDPDESSGDDTLTAPVHTTSSSKDIVVETSGSTEIPDGTEAPVSMIELVSSSTTGHPSVEQVSDQTGGSRQVTYITSTPTDMEGSGIYITDDDKDTSQSEGSGEEAQKETTTKPLDLFTVATDETEIKEKTSSSESPSLVSSQSIEPSQSTSTQSPLSGSTAETIHSTTAFLSEQEDGNMTSSPSSQHEYTEDVSSEQYTSTTDSMHTTSSSKDFVVKSSGSTEIPDGTEAPVSMIELVSSSTTGHPSVEQVSDQTGGSRQVTYITSTPTDMEGSGMYITDDDKDTSQSEGSGEEAQIETTTKPLDLFTVATDETEIKETTSSSEGPSLASSQSIEPSQSTSTQSPLSSITAETIHSTTAFLSEQEDGNMTSSPSSQHEETNESSGDDTLTAPVHTTSSSKYIVVESSVSTEIPDGTEAPVSMIELVSSSTTGHPSVEQVSDQTEASRQVTYITSTPTDVEGSGMYITDNDKETSQSEGSGEEAQAETTTKPLDLFTVATDQTEIKETKSSSEAPSLVSSQSIEPSQSTSTQSPLSSSTAETIHSATASLSEQEGGNIKASPSSQNEDTDESLGDDTLIAPVHTTSSSSLSTTSSTVQHSGVFSIYSTAKTEDTEYKSLGEYLPDKPAQVVTTAFHKTANAETSTIAVTLSSLFNTEKASDMSRESTPFKATSFFSTEETRPKVTPVLHETITSTYEISNDNTSDSFPKGSITATISSLYVMVKSEHVTTPAIPQVSEDIEHIEKTSGSEQASATITVTPFTLPDIEEELNSDSSKEPSLVESVPSFSQSTITPEGAPIISSVDPDTETGSVPFFKGEESSGDQTPEMFTKGSVDLKQSFPSIPVTTQVNTTSISGTVQGSSISSHSDYVTPKTTDVDKVTKQMTPTTTQQPFTESYTLSEATGQTEFSVSNTPGPDVFGQVSPASEASISPEATQNHITVTVKDHATISDRTTTQLHSIKIDHNTIRPNTKENVHSFIGDHTVAREHMTSRENTAMPLGSQLPTSTAIPSIIYQGVTDQQVGIIASTSSQTKTDQSATLAPHGTKPSKSPVIIFTDTGDEDALFSAVTESMTTTHEIITKDETIIDADAVTMVDFSKPFNPTIFTEEAIGVTAITMTPQSSIVFIFLLLIKNTGIHSCTENVCLNGGSCYKSGALHTCSCAPGYSGDRCETDIDECQSNPCRNGGTCVDRLNSFTCICLPSYSGLHCDQDTENCEYGWHKFQGHCYKYVPQRRNWDTAERECRLQGAHLASILSHDEQQFVNRIGHDYQWIGLSDKMYENDFRWTDNTPMQYENWRPNQPDSFFSSGEDCVVMIWHEDGQWNDVPCNYHLTFTCKKGTVACNQPPLVQNARTFGKKRPRYEINALVRYQCKDGFIQRHVPTIRCRGDGQWDIPKITCMSASNFQRNFSRRQSYSLFSSKNFKRRSDQEVAQHRPHHRGRKVRRSVMRQNRRQ</sequence>
<evidence type="ECO:0000259" key="27">
    <source>
        <dbReference type="PROSITE" id="PS50041"/>
    </source>
</evidence>
<accession>A0AAY5K2K1</accession>
<dbReference type="Gene3D" id="2.60.40.10">
    <property type="entry name" value="Immunoglobulins"/>
    <property type="match status" value="1"/>
</dbReference>
<dbReference type="PROSITE" id="PS00010">
    <property type="entry name" value="ASX_HYDROXYL"/>
    <property type="match status" value="1"/>
</dbReference>
<feature type="domain" description="EGF-like" evidence="26">
    <location>
        <begin position="2026"/>
        <end position="2062"/>
    </location>
</feature>
<feature type="compositionally biased region" description="Polar residues" evidence="25">
    <location>
        <begin position="1274"/>
        <end position="1302"/>
    </location>
</feature>
<feature type="compositionally biased region" description="Low complexity" evidence="25">
    <location>
        <begin position="834"/>
        <end position="865"/>
    </location>
</feature>
<dbReference type="GO" id="GO:0030246">
    <property type="term" value="F:carbohydrate binding"/>
    <property type="evidence" value="ECO:0007669"/>
    <property type="project" value="UniProtKB-KW"/>
</dbReference>
<evidence type="ECO:0000313" key="32">
    <source>
        <dbReference type="Proteomes" id="UP000265140"/>
    </source>
</evidence>
<feature type="compositionally biased region" description="Polar residues" evidence="25">
    <location>
        <begin position="1431"/>
        <end position="1457"/>
    </location>
</feature>
<dbReference type="PROSITE" id="PS01186">
    <property type="entry name" value="EGF_2"/>
    <property type="match status" value="1"/>
</dbReference>
<feature type="domain" description="Link" evidence="30">
    <location>
        <begin position="225"/>
        <end position="322"/>
    </location>
</feature>
<feature type="compositionally biased region" description="Polar residues" evidence="25">
    <location>
        <begin position="866"/>
        <end position="878"/>
    </location>
</feature>
<comment type="caution">
    <text evidence="22">Lacks conserved residue(s) required for the propagation of feature annotation.</text>
</comment>
<keyword evidence="9" id="KW-0677">Repeat</keyword>
<comment type="function">
    <text evidence="17">May play a role in intercellular signaling and in connecting cells with the extracellular matrix. May take part in the regulation of cell motility, growth and differentiation. Binds hyaluronic acid.</text>
</comment>
<dbReference type="Pfam" id="PF00059">
    <property type="entry name" value="Lectin_C"/>
    <property type="match status" value="1"/>
</dbReference>
<evidence type="ECO:0000256" key="21">
    <source>
        <dbReference type="ARBA" id="ARBA00044266"/>
    </source>
</evidence>
<dbReference type="GO" id="GO:0005615">
    <property type="term" value="C:extracellular space"/>
    <property type="evidence" value="ECO:0007669"/>
    <property type="project" value="TreeGrafter"/>
</dbReference>
<dbReference type="SMART" id="SM00406">
    <property type="entry name" value="IGv"/>
    <property type="match status" value="1"/>
</dbReference>
<dbReference type="GO" id="GO:0001750">
    <property type="term" value="C:photoreceptor outer segment"/>
    <property type="evidence" value="ECO:0007669"/>
    <property type="project" value="UniProtKB-SubCell"/>
</dbReference>
<feature type="compositionally biased region" description="Polar residues" evidence="25">
    <location>
        <begin position="417"/>
        <end position="426"/>
    </location>
</feature>
<dbReference type="SMART" id="SM00032">
    <property type="entry name" value="CCP"/>
    <property type="match status" value="1"/>
</dbReference>
<dbReference type="Pfam" id="PF00008">
    <property type="entry name" value="EGF"/>
    <property type="match status" value="2"/>
</dbReference>
<feature type="region of interest" description="Disordered" evidence="25">
    <location>
        <begin position="1678"/>
        <end position="1701"/>
    </location>
</feature>
<dbReference type="SMART" id="SM00409">
    <property type="entry name" value="IG"/>
    <property type="match status" value="1"/>
</dbReference>
<dbReference type="InterPro" id="IPR000742">
    <property type="entry name" value="EGF"/>
</dbReference>
<feature type="disulfide bond" evidence="22">
    <location>
        <begin position="2090"/>
        <end position="2099"/>
    </location>
</feature>
<dbReference type="GO" id="GO:0072534">
    <property type="term" value="C:perineuronal net"/>
    <property type="evidence" value="ECO:0007669"/>
    <property type="project" value="TreeGrafter"/>
</dbReference>
<evidence type="ECO:0000256" key="5">
    <source>
        <dbReference type="ARBA" id="ARBA00022536"/>
    </source>
</evidence>
<feature type="compositionally biased region" description="Polar residues" evidence="25">
    <location>
        <begin position="1318"/>
        <end position="1349"/>
    </location>
</feature>
<dbReference type="SMART" id="SM00179">
    <property type="entry name" value="EGF_CA"/>
    <property type="match status" value="2"/>
</dbReference>
<dbReference type="FunFam" id="2.10.70.10:FF:000003">
    <property type="entry name" value="Versican core protein"/>
    <property type="match status" value="1"/>
</dbReference>
<dbReference type="PROSITE" id="PS50963">
    <property type="entry name" value="LINK_2"/>
    <property type="match status" value="2"/>
</dbReference>
<keyword evidence="16" id="KW-0393">Immunoglobulin domain</keyword>
<feature type="domain" description="Link" evidence="30">
    <location>
        <begin position="125"/>
        <end position="220"/>
    </location>
</feature>
<dbReference type="InterPro" id="IPR000436">
    <property type="entry name" value="Sushi_SCR_CCP_dom"/>
</dbReference>
<dbReference type="SMART" id="SM00034">
    <property type="entry name" value="CLECT"/>
    <property type="match status" value="1"/>
</dbReference>
<dbReference type="InterPro" id="IPR036179">
    <property type="entry name" value="Ig-like_dom_sf"/>
</dbReference>
<feature type="region of interest" description="Disordered" evidence="25">
    <location>
        <begin position="589"/>
        <end position="1466"/>
    </location>
</feature>
<dbReference type="InterPro" id="IPR018378">
    <property type="entry name" value="C-type_lectin_CS"/>
</dbReference>
<dbReference type="FunFam" id="3.10.100.10:FF:000003">
    <property type="entry name" value="Versican core protein"/>
    <property type="match status" value="1"/>
</dbReference>
<evidence type="ECO:0000259" key="26">
    <source>
        <dbReference type="PROSITE" id="PS50026"/>
    </source>
</evidence>
<evidence type="ECO:0000256" key="20">
    <source>
        <dbReference type="ARBA" id="ARBA00044263"/>
    </source>
</evidence>
<keyword evidence="12 22" id="KW-1015">Disulfide bond</keyword>
<keyword evidence="6 23" id="KW-0768">Sushi</keyword>
<feature type="domain" description="Ig-like" evidence="28">
    <location>
        <begin position="1"/>
        <end position="121"/>
    </location>
</feature>
<dbReference type="Gene3D" id="2.10.25.10">
    <property type="entry name" value="Laminin"/>
    <property type="match status" value="2"/>
</dbReference>
<evidence type="ECO:0000259" key="28">
    <source>
        <dbReference type="PROSITE" id="PS50835"/>
    </source>
</evidence>
<evidence type="ECO:0000259" key="30">
    <source>
        <dbReference type="PROSITE" id="PS50963"/>
    </source>
</evidence>
<dbReference type="InterPro" id="IPR007110">
    <property type="entry name" value="Ig-like_dom"/>
</dbReference>
<dbReference type="PROSITE" id="PS50835">
    <property type="entry name" value="IG_LIKE"/>
    <property type="match status" value="1"/>
</dbReference>
<evidence type="ECO:0000256" key="9">
    <source>
        <dbReference type="ARBA" id="ARBA00022737"/>
    </source>
</evidence>
<feature type="compositionally biased region" description="Polar residues" evidence="25">
    <location>
        <begin position="940"/>
        <end position="971"/>
    </location>
</feature>
<feature type="compositionally biased region" description="Low complexity" evidence="25">
    <location>
        <begin position="644"/>
        <end position="675"/>
    </location>
</feature>
<dbReference type="GO" id="GO:0005540">
    <property type="term" value="F:hyaluronic acid binding"/>
    <property type="evidence" value="ECO:0007669"/>
    <property type="project" value="UniProtKB-KW"/>
</dbReference>
<feature type="region of interest" description="Disordered" evidence="25">
    <location>
        <begin position="485"/>
        <end position="512"/>
    </location>
</feature>
<comment type="subcellular location">
    <subcellularLocation>
        <location evidence="1">Cell projection</location>
        <location evidence="1">Cilium</location>
        <location evidence="1">Photoreceptor outer segment</location>
    </subcellularLocation>
    <subcellularLocation>
        <location evidence="2">Secreted</location>
        <location evidence="2">Extracellular space</location>
        <location evidence="2">Extracellular matrix</location>
        <location evidence="2">Interphotoreceptor matrix</location>
    </subcellularLocation>
</comment>
<dbReference type="InterPro" id="IPR001304">
    <property type="entry name" value="C-type_lectin-like"/>
</dbReference>
<dbReference type="Gene3D" id="2.10.70.10">
    <property type="entry name" value="Complement Module, domain 1"/>
    <property type="match status" value="1"/>
</dbReference>
<dbReference type="PROSITE" id="PS00022">
    <property type="entry name" value="EGF_1"/>
    <property type="match status" value="2"/>
</dbReference>
<dbReference type="SUPFAM" id="SSF57535">
    <property type="entry name" value="Complement control module/SCR domain"/>
    <property type="match status" value="1"/>
</dbReference>
<evidence type="ECO:0000256" key="11">
    <source>
        <dbReference type="ARBA" id="ARBA00022974"/>
    </source>
</evidence>
<reference evidence="31 32" key="1">
    <citation type="submission" date="2020-02" db="EMBL/GenBank/DDBJ databases">
        <title>Esox lucius (northern pike) genome, fEsoLuc1, primary haplotype.</title>
        <authorList>
            <person name="Myers G."/>
            <person name="Karagic N."/>
            <person name="Meyer A."/>
            <person name="Pippel M."/>
            <person name="Reichard M."/>
            <person name="Winkler S."/>
            <person name="Tracey A."/>
            <person name="Sims Y."/>
            <person name="Howe K."/>
            <person name="Rhie A."/>
            <person name="Formenti G."/>
            <person name="Durbin R."/>
            <person name="Fedrigo O."/>
            <person name="Jarvis E.D."/>
        </authorList>
    </citation>
    <scope>NUCLEOTIDE SEQUENCE [LARGE SCALE GENOMIC DNA]</scope>
</reference>
<feature type="compositionally biased region" description="Polar residues" evidence="25">
    <location>
        <begin position="753"/>
        <end position="784"/>
    </location>
</feature>
<keyword evidence="32" id="KW-1185">Reference proteome</keyword>
<feature type="compositionally biased region" description="Low complexity" evidence="25">
    <location>
        <begin position="1091"/>
        <end position="1103"/>
    </location>
</feature>
<dbReference type="InterPro" id="IPR016186">
    <property type="entry name" value="C-type_lectin-like/link_sf"/>
</dbReference>
<evidence type="ECO:0000313" key="31">
    <source>
        <dbReference type="Ensembl" id="ENSELUP00000083173.1"/>
    </source>
</evidence>